<accession>A0ABP0AU83</accession>
<proteinExistence type="predicted"/>
<protein>
    <submittedName>
        <fullName evidence="2">Uncharacterized protein</fullName>
    </submittedName>
</protein>
<reference evidence="2 3" key="1">
    <citation type="submission" date="2024-01" db="EMBL/GenBank/DDBJ databases">
        <authorList>
            <person name="Allen C."/>
            <person name="Tagirdzhanova G."/>
        </authorList>
    </citation>
    <scope>NUCLEOTIDE SEQUENCE [LARGE SCALE GENOMIC DNA]</scope>
</reference>
<dbReference type="Proteomes" id="UP001642405">
    <property type="component" value="Unassembled WGS sequence"/>
</dbReference>
<keyword evidence="3" id="KW-1185">Reference proteome</keyword>
<evidence type="ECO:0000313" key="2">
    <source>
        <dbReference type="EMBL" id="CAK7210812.1"/>
    </source>
</evidence>
<feature type="compositionally biased region" description="Low complexity" evidence="1">
    <location>
        <begin position="323"/>
        <end position="338"/>
    </location>
</feature>
<gene>
    <name evidence="2" type="ORF">SCUCBS95973_000916</name>
</gene>
<evidence type="ECO:0000256" key="1">
    <source>
        <dbReference type="SAM" id="MobiDB-lite"/>
    </source>
</evidence>
<sequence length="478" mass="51839">MVCVQGINIPVPTRLLIQGSPYWAGRVTEHAQACRAAAMVQRPSLLPVLAAPTSPPIILDESMRGMFFSAYEFTVYVGLLQAEEYRRVALSMGVPAPEPLHGPLFRSFSTAGMPLPSAQTLSNVSRMASFFGRTDLARRVPVPPLLPQWASTDYSAPLYLAMQGERELQGGTARRREHQAHEGQREQWRRRQLCEQRERAMLAQVTAQRVDDEEPAAARAPVTHVATHTSYSDVIAGIVPMAGPPLTTAAAGTLSETVPKAFPRMNDFAPIVLPRMLSPLPSYFCNDSPWPPTPLHPPPTPRLPETMEPPLLPSAPPMDLNVPGFPASGSSSSSALFSTPDFFPQHPAAPRVDASQIEVAPVHGGSSQPQSRFPARFQSGRAATRRHQPQSYHHSDGTPRSLGSQAAAVFAGSEAKAESATPTQQQQQQPRRRRLPDGPGQGPRGGACRDIGVTRRPVDEEAMEEGVMDTDGSGYNIK</sequence>
<name>A0ABP0AU83_9PEZI</name>
<dbReference type="EMBL" id="CAWUHB010000003">
    <property type="protein sequence ID" value="CAK7210812.1"/>
    <property type="molecule type" value="Genomic_DNA"/>
</dbReference>
<organism evidence="2 3">
    <name type="scientific">Sporothrix curviconia</name>
    <dbReference type="NCBI Taxonomy" id="1260050"/>
    <lineage>
        <taxon>Eukaryota</taxon>
        <taxon>Fungi</taxon>
        <taxon>Dikarya</taxon>
        <taxon>Ascomycota</taxon>
        <taxon>Pezizomycotina</taxon>
        <taxon>Sordariomycetes</taxon>
        <taxon>Sordariomycetidae</taxon>
        <taxon>Ophiostomatales</taxon>
        <taxon>Ophiostomataceae</taxon>
        <taxon>Sporothrix</taxon>
    </lineage>
</organism>
<feature type="region of interest" description="Disordered" evidence="1">
    <location>
        <begin position="294"/>
        <end position="348"/>
    </location>
</feature>
<feature type="region of interest" description="Disordered" evidence="1">
    <location>
        <begin position="360"/>
        <end position="478"/>
    </location>
</feature>
<evidence type="ECO:0000313" key="3">
    <source>
        <dbReference type="Proteomes" id="UP001642405"/>
    </source>
</evidence>
<comment type="caution">
    <text evidence="2">The sequence shown here is derived from an EMBL/GenBank/DDBJ whole genome shotgun (WGS) entry which is preliminary data.</text>
</comment>